<organism evidence="1 2">
    <name type="scientific">Arthrobacter horti</name>
    <dbReference type="NCBI Taxonomy" id="3068273"/>
    <lineage>
        <taxon>Bacteria</taxon>
        <taxon>Bacillati</taxon>
        <taxon>Actinomycetota</taxon>
        <taxon>Actinomycetes</taxon>
        <taxon>Micrococcales</taxon>
        <taxon>Micrococcaceae</taxon>
        <taxon>Arthrobacter</taxon>
    </lineage>
</organism>
<evidence type="ECO:0000313" key="2">
    <source>
        <dbReference type="Proteomes" id="UP001232725"/>
    </source>
</evidence>
<comment type="caution">
    <text evidence="1">The sequence shown here is derived from an EMBL/GenBank/DDBJ whole genome shotgun (WGS) entry which is preliminary data.</text>
</comment>
<sequence length="311" mass="33563">MAEVVLPADQVSAGRDLTNRECLVIATMLNNLARAVSDITNQAVGLGLRGGSRAEEDVNDPANSAFPAGGSCIRRAQEAVAFSCFTAQDHLRAFAAVLTVGSGGPAMSLATLARGAIEAFGKAHFLLQTDTAEALVVKQLRLAITEVEGSAAHSEFRRVSGEPVEKDEHIAELKALLGEHGVVYDKKKHSEHKVSITTLATAVINDSTPDAKGRASYSQLSAVAHAESPGTAQFIHVSPKNEVGYIRPRTVVLEYVGHLIATSDLVLAQMLGYFALEEEHQIWWKSVLEETWQLYFRLRREEETGGSCADR</sequence>
<reference evidence="1 2" key="1">
    <citation type="submission" date="2023-08" db="EMBL/GenBank/DDBJ databases">
        <title>Arthrobacter horti sp. nov., isolated from forest soil.</title>
        <authorList>
            <person name="Park M."/>
        </authorList>
    </citation>
    <scope>NUCLEOTIDE SEQUENCE [LARGE SCALE GENOMIC DNA]</scope>
    <source>
        <strain evidence="1 2">YJM1</strain>
    </source>
</reference>
<accession>A0ABT9IJW8</accession>
<evidence type="ECO:0000313" key="1">
    <source>
        <dbReference type="EMBL" id="MDP5225872.1"/>
    </source>
</evidence>
<dbReference type="EMBL" id="JAVALS010000001">
    <property type="protein sequence ID" value="MDP5225872.1"/>
    <property type="molecule type" value="Genomic_DNA"/>
</dbReference>
<dbReference type="RefSeq" id="WP_305994909.1">
    <property type="nucleotide sequence ID" value="NZ_JAVALS010000001.1"/>
</dbReference>
<keyword evidence="2" id="KW-1185">Reference proteome</keyword>
<protein>
    <submittedName>
        <fullName evidence="1">Uncharacterized protein</fullName>
    </submittedName>
</protein>
<name>A0ABT9IJW8_9MICC</name>
<dbReference type="Proteomes" id="UP001232725">
    <property type="component" value="Unassembled WGS sequence"/>
</dbReference>
<proteinExistence type="predicted"/>
<gene>
    <name evidence="1" type="ORF">Q9R02_01710</name>
</gene>